<sequence length="89" mass="9639">MTIAFTVLFLVPLIRLVLGLDSGGPKVERSPAAWTVWMASLTVMVVGALVAVKALRTDDRSTEVKLSWWCGGLWLVGFVLTIVYSGMLG</sequence>
<organism evidence="2 3">
    <name type="scientific">Dactylosporangium maewongense</name>
    <dbReference type="NCBI Taxonomy" id="634393"/>
    <lineage>
        <taxon>Bacteria</taxon>
        <taxon>Bacillati</taxon>
        <taxon>Actinomycetota</taxon>
        <taxon>Actinomycetes</taxon>
        <taxon>Micromonosporales</taxon>
        <taxon>Micromonosporaceae</taxon>
        <taxon>Dactylosporangium</taxon>
    </lineage>
</organism>
<name>A0ABN2AIF2_9ACTN</name>
<keyword evidence="1" id="KW-0472">Membrane</keyword>
<accession>A0ABN2AIF2</accession>
<dbReference type="Proteomes" id="UP001501470">
    <property type="component" value="Unassembled WGS sequence"/>
</dbReference>
<keyword evidence="3" id="KW-1185">Reference proteome</keyword>
<reference evidence="2 3" key="1">
    <citation type="journal article" date="2019" name="Int. J. Syst. Evol. Microbiol.">
        <title>The Global Catalogue of Microorganisms (GCM) 10K type strain sequencing project: providing services to taxonomists for standard genome sequencing and annotation.</title>
        <authorList>
            <consortium name="The Broad Institute Genomics Platform"/>
            <consortium name="The Broad Institute Genome Sequencing Center for Infectious Disease"/>
            <person name="Wu L."/>
            <person name="Ma J."/>
        </authorList>
    </citation>
    <scope>NUCLEOTIDE SEQUENCE [LARGE SCALE GENOMIC DNA]</scope>
    <source>
        <strain evidence="2 3">JCM 15933</strain>
    </source>
</reference>
<evidence type="ECO:0000313" key="3">
    <source>
        <dbReference type="Proteomes" id="UP001501470"/>
    </source>
</evidence>
<protein>
    <recommendedName>
        <fullName evidence="4">Integral membrane protein</fullName>
    </recommendedName>
</protein>
<feature type="transmembrane region" description="Helical" evidence="1">
    <location>
        <begin position="35"/>
        <end position="54"/>
    </location>
</feature>
<evidence type="ECO:0008006" key="4">
    <source>
        <dbReference type="Google" id="ProtNLM"/>
    </source>
</evidence>
<dbReference type="EMBL" id="BAAAQD010000006">
    <property type="protein sequence ID" value="GAA1518371.1"/>
    <property type="molecule type" value="Genomic_DNA"/>
</dbReference>
<proteinExistence type="predicted"/>
<gene>
    <name evidence="2" type="ORF">GCM10009827_036910</name>
</gene>
<feature type="transmembrane region" description="Helical" evidence="1">
    <location>
        <begin position="66"/>
        <end position="87"/>
    </location>
</feature>
<evidence type="ECO:0000256" key="1">
    <source>
        <dbReference type="SAM" id="Phobius"/>
    </source>
</evidence>
<keyword evidence="1" id="KW-1133">Transmembrane helix</keyword>
<comment type="caution">
    <text evidence="2">The sequence shown here is derived from an EMBL/GenBank/DDBJ whole genome shotgun (WGS) entry which is preliminary data.</text>
</comment>
<keyword evidence="1" id="KW-0812">Transmembrane</keyword>
<dbReference type="RefSeq" id="WP_344503176.1">
    <property type="nucleotide sequence ID" value="NZ_BAAAQD010000006.1"/>
</dbReference>
<evidence type="ECO:0000313" key="2">
    <source>
        <dbReference type="EMBL" id="GAA1518371.1"/>
    </source>
</evidence>